<keyword evidence="2" id="KW-1185">Reference proteome</keyword>
<evidence type="ECO:0000313" key="1">
    <source>
        <dbReference type="EMBL" id="KAK9908240.1"/>
    </source>
</evidence>
<dbReference type="Gene3D" id="1.25.40.10">
    <property type="entry name" value="Tetratricopeptide repeat domain"/>
    <property type="match status" value="1"/>
</dbReference>
<accession>A0ABR2YMI4</accession>
<name>A0ABR2YMI4_9CHLO</name>
<dbReference type="InterPro" id="IPR011990">
    <property type="entry name" value="TPR-like_helical_dom_sf"/>
</dbReference>
<reference evidence="1 2" key="1">
    <citation type="journal article" date="2024" name="Nat. Commun.">
        <title>Phylogenomics reveals the evolutionary origins of lichenization in chlorophyte algae.</title>
        <authorList>
            <person name="Puginier C."/>
            <person name="Libourel C."/>
            <person name="Otte J."/>
            <person name="Skaloud P."/>
            <person name="Haon M."/>
            <person name="Grisel S."/>
            <person name="Petersen M."/>
            <person name="Berrin J.G."/>
            <person name="Delaux P.M."/>
            <person name="Dal Grande F."/>
            <person name="Keller J."/>
        </authorList>
    </citation>
    <scope>NUCLEOTIDE SEQUENCE [LARGE SCALE GENOMIC DNA]</scope>
    <source>
        <strain evidence="1 2">SAG 216-7</strain>
    </source>
</reference>
<organism evidence="1 2">
    <name type="scientific">Coccomyxa subellipsoidea</name>
    <dbReference type="NCBI Taxonomy" id="248742"/>
    <lineage>
        <taxon>Eukaryota</taxon>
        <taxon>Viridiplantae</taxon>
        <taxon>Chlorophyta</taxon>
        <taxon>core chlorophytes</taxon>
        <taxon>Trebouxiophyceae</taxon>
        <taxon>Trebouxiophyceae incertae sedis</taxon>
        <taxon>Coccomyxaceae</taxon>
        <taxon>Coccomyxa</taxon>
    </lineage>
</organism>
<dbReference type="Proteomes" id="UP001491310">
    <property type="component" value="Unassembled WGS sequence"/>
</dbReference>
<evidence type="ECO:0000313" key="2">
    <source>
        <dbReference type="Proteomes" id="UP001491310"/>
    </source>
</evidence>
<protein>
    <submittedName>
        <fullName evidence="1">Uncharacterized protein</fullName>
    </submittedName>
</protein>
<dbReference type="EMBL" id="JALJOT010000008">
    <property type="protein sequence ID" value="KAK9908240.1"/>
    <property type="molecule type" value="Genomic_DNA"/>
</dbReference>
<sequence>MHKGFQAKERLWEMVSKGFAKPDLQHTRFFAVLQEMQQWNIPRSEQSYETEMKVHLYKHDPAAALAVRDQAEAAGIEFAGKESSSLLHALGMSGDMPAAHQVLETLRDKSHNNEREFAKGILLGWHARRGEVDDAEQVFKSLAVQTSATAHALAEAALQHWRQSSSAAENPLAASIIRSCTGAKAEDRQAFNLRRFCMKPHRRWMRGQSGKMLLNTSRDYLLRAPNGHWMTQLSFLEALQALLEMKESSRIQLFETVKGIQVATSNKHAQLGLSYKRPPLMMTLLKLMQNLGISSCLHETGHSLHGPNIVTKPQEILSFVQSAQQKGQRIDAATFRDCLVGLEPV</sequence>
<proteinExistence type="predicted"/>
<dbReference type="PANTHER" id="PTHR46862:SF3">
    <property type="entry name" value="OS07G0661900 PROTEIN"/>
    <property type="match status" value="1"/>
</dbReference>
<dbReference type="PANTHER" id="PTHR46862">
    <property type="entry name" value="OS07G0661900 PROTEIN"/>
    <property type="match status" value="1"/>
</dbReference>
<comment type="caution">
    <text evidence="1">The sequence shown here is derived from an EMBL/GenBank/DDBJ whole genome shotgun (WGS) entry which is preliminary data.</text>
</comment>
<gene>
    <name evidence="1" type="ORF">WJX75_004672</name>
</gene>